<keyword evidence="4 10" id="KW-0202">Cytokine</keyword>
<organism evidence="12 13">
    <name type="scientific">Merops nubicus</name>
    <name type="common">Northern carmine bee-eater</name>
    <dbReference type="NCBI Taxonomy" id="57421"/>
    <lineage>
        <taxon>Eukaryota</taxon>
        <taxon>Metazoa</taxon>
        <taxon>Chordata</taxon>
        <taxon>Craniata</taxon>
        <taxon>Vertebrata</taxon>
        <taxon>Euteleostomi</taxon>
        <taxon>Archelosauria</taxon>
        <taxon>Archosauria</taxon>
        <taxon>Dinosauria</taxon>
        <taxon>Saurischia</taxon>
        <taxon>Theropoda</taxon>
        <taxon>Coelurosauria</taxon>
        <taxon>Aves</taxon>
        <taxon>Neognathae</taxon>
        <taxon>Neoaves</taxon>
        <taxon>Telluraves</taxon>
        <taxon>Coraciimorphae</taxon>
        <taxon>Coraciiformes</taxon>
        <taxon>Meropidae</taxon>
        <taxon>Merops</taxon>
    </lineage>
</organism>
<dbReference type="Pfam" id="PF00048">
    <property type="entry name" value="IL8"/>
    <property type="match status" value="1"/>
</dbReference>
<reference evidence="12 13" key="1">
    <citation type="submission" date="2014-04" db="EMBL/GenBank/DDBJ databases">
        <title>Genome evolution of avian class.</title>
        <authorList>
            <person name="Zhang G."/>
            <person name="Li C."/>
        </authorList>
    </citation>
    <scope>NUCLEOTIDE SEQUENCE [LARGE SCALE GENOMIC DNA]</scope>
    <source>
        <strain evidence="12">BGI_N331</strain>
    </source>
</reference>
<dbReference type="PANTHER" id="PTHR12015">
    <property type="entry name" value="SMALL INDUCIBLE CYTOKINE A"/>
    <property type="match status" value="1"/>
</dbReference>
<evidence type="ECO:0000313" key="13">
    <source>
        <dbReference type="Proteomes" id="UP000052967"/>
    </source>
</evidence>
<evidence type="ECO:0000256" key="8">
    <source>
        <dbReference type="ARBA" id="ARBA00023198"/>
    </source>
</evidence>
<dbReference type="CDD" id="cd00272">
    <property type="entry name" value="Chemokine_CC"/>
    <property type="match status" value="1"/>
</dbReference>
<dbReference type="PANTHER" id="PTHR12015:SF111">
    <property type="entry name" value="C-C MOTIF CHEMOKINE 17"/>
    <property type="match status" value="1"/>
</dbReference>
<accession>A0A091RB18</accession>
<evidence type="ECO:0000256" key="9">
    <source>
        <dbReference type="ARBA" id="ARBA00046039"/>
    </source>
</evidence>
<dbReference type="Proteomes" id="UP000052967">
    <property type="component" value="Unassembled WGS sequence"/>
</dbReference>
<gene>
    <name evidence="12" type="ORF">N331_05844</name>
</gene>
<dbReference type="GO" id="GO:0006954">
    <property type="term" value="P:inflammatory response"/>
    <property type="evidence" value="ECO:0007669"/>
    <property type="project" value="UniProtKB-KW"/>
</dbReference>
<feature type="domain" description="Chemokine interleukin-8-like" evidence="11">
    <location>
        <begin position="5"/>
        <end position="63"/>
    </location>
</feature>
<dbReference type="PROSITE" id="PS00472">
    <property type="entry name" value="SMALL_CYTOKINES_CC"/>
    <property type="match status" value="1"/>
</dbReference>
<evidence type="ECO:0000256" key="10">
    <source>
        <dbReference type="RuleBase" id="RU361150"/>
    </source>
</evidence>
<dbReference type="InterPro" id="IPR000827">
    <property type="entry name" value="Chemokine_CC_CS"/>
</dbReference>
<proteinExistence type="inferred from homology"/>
<feature type="non-terminal residue" evidence="12">
    <location>
        <position position="1"/>
    </location>
</feature>
<dbReference type="GO" id="GO:0008009">
    <property type="term" value="F:chemokine activity"/>
    <property type="evidence" value="ECO:0007669"/>
    <property type="project" value="InterPro"/>
</dbReference>
<comment type="function">
    <text evidence="9">Chemokine, which displays chemotactic activity for T lymphocytes, preferentially Th2 cells, but not monocytes or granulocytes. Therefore plays an important role in a wide range of inflammatory and immunological processes. Acts by binding to CCR4 at T-cell surface. Mediates GM-CSF/CSF2-driven pain and inflammation. In the brain, required to maintain the typical, highly branched morphology of hippocampal microglia under homeostatic conditions. May be important for the appropriate adaptation of microglial morphology and synaptic plasticity to acute lipopolysaccharide (LPS)-induced neuroinflammation. Plays a role in wound healing, mainly by inducing fibroblast migration into the wound.</text>
</comment>
<evidence type="ECO:0000256" key="2">
    <source>
        <dbReference type="ARBA" id="ARBA00010868"/>
    </source>
</evidence>
<keyword evidence="6" id="KW-0732">Signal</keyword>
<dbReference type="SUPFAM" id="SSF54117">
    <property type="entry name" value="Interleukin 8-like chemokines"/>
    <property type="match status" value="1"/>
</dbReference>
<evidence type="ECO:0000256" key="1">
    <source>
        <dbReference type="ARBA" id="ARBA00004613"/>
    </source>
</evidence>
<dbReference type="InterPro" id="IPR039809">
    <property type="entry name" value="Chemokine_b/g/d"/>
</dbReference>
<evidence type="ECO:0000256" key="6">
    <source>
        <dbReference type="ARBA" id="ARBA00022729"/>
    </source>
</evidence>
<dbReference type="GO" id="GO:0005615">
    <property type="term" value="C:extracellular space"/>
    <property type="evidence" value="ECO:0007669"/>
    <property type="project" value="UniProtKB-KW"/>
</dbReference>
<dbReference type="AlphaFoldDB" id="A0A091RB18"/>
<evidence type="ECO:0000256" key="5">
    <source>
        <dbReference type="ARBA" id="ARBA00022525"/>
    </source>
</evidence>
<keyword evidence="7" id="KW-1015">Disulfide bond</keyword>
<dbReference type="GO" id="GO:0006955">
    <property type="term" value="P:immune response"/>
    <property type="evidence" value="ECO:0007669"/>
    <property type="project" value="InterPro"/>
</dbReference>
<evidence type="ECO:0000256" key="3">
    <source>
        <dbReference type="ARBA" id="ARBA00022500"/>
    </source>
</evidence>
<evidence type="ECO:0000259" key="11">
    <source>
        <dbReference type="SMART" id="SM00199"/>
    </source>
</evidence>
<dbReference type="InterPro" id="IPR036048">
    <property type="entry name" value="Interleukin_8-like_sf"/>
</dbReference>
<evidence type="ECO:0000256" key="4">
    <source>
        <dbReference type="ARBA" id="ARBA00022514"/>
    </source>
</evidence>
<protein>
    <recommendedName>
        <fullName evidence="10">C-C motif chemokine</fullName>
    </recommendedName>
</protein>
<dbReference type="SMART" id="SM00199">
    <property type="entry name" value="SCY"/>
    <property type="match status" value="1"/>
</dbReference>
<sequence length="68" mass="7839">APYAPRECCYRYAKTRLRLTNLKGFYVTPKECYSPAIVFETTNGTKVCANPELPWVQKRVAELHEMKG</sequence>
<feature type="non-terminal residue" evidence="12">
    <location>
        <position position="68"/>
    </location>
</feature>
<keyword evidence="8" id="KW-0395">Inflammatory response</keyword>
<dbReference type="Gene3D" id="2.40.50.40">
    <property type="match status" value="1"/>
</dbReference>
<evidence type="ECO:0000256" key="7">
    <source>
        <dbReference type="ARBA" id="ARBA00023157"/>
    </source>
</evidence>
<keyword evidence="5 10" id="KW-0964">Secreted</keyword>
<dbReference type="InterPro" id="IPR001811">
    <property type="entry name" value="Chemokine_IL8-like_dom"/>
</dbReference>
<dbReference type="EMBL" id="KK697791">
    <property type="protein sequence ID" value="KFQ25411.1"/>
    <property type="molecule type" value="Genomic_DNA"/>
</dbReference>
<keyword evidence="13" id="KW-1185">Reference proteome</keyword>
<keyword evidence="3 10" id="KW-0145">Chemotaxis</keyword>
<evidence type="ECO:0000313" key="12">
    <source>
        <dbReference type="EMBL" id="KFQ25411.1"/>
    </source>
</evidence>
<comment type="similarity">
    <text evidence="2 10">Belongs to the intercrine beta (chemokine CC) family.</text>
</comment>
<comment type="subcellular location">
    <subcellularLocation>
        <location evidence="1 10">Secreted</location>
    </subcellularLocation>
</comment>
<name>A0A091RB18_MERNU</name>